<dbReference type="EMBL" id="JX294949">
    <property type="protein sequence ID" value="AFS30735.1"/>
    <property type="molecule type" value="mRNA"/>
</dbReference>
<dbReference type="PROSITE" id="PS51782">
    <property type="entry name" value="LYSM"/>
    <property type="match status" value="1"/>
</dbReference>
<accession>J9XS61</accession>
<dbReference type="AlphaFoldDB" id="J9XS61"/>
<sequence>MRFNNNLLLIASFFGAATPFRRTCRPATANDGKGFYTMTDIDTWDNIAADFCVSLVDLQKMNPDGPGNVGDIFTVPCKDRERDCARIPDSTYGYYTIVDGDNWASIASDFCANVDDLRSLNPQTIVNETATAGVVVQVLCDRN</sequence>
<evidence type="ECO:0000259" key="2">
    <source>
        <dbReference type="PROSITE" id="PS51782"/>
    </source>
</evidence>
<dbReference type="Gene3D" id="3.10.350.10">
    <property type="entry name" value="LysM domain"/>
    <property type="match status" value="1"/>
</dbReference>
<dbReference type="SUPFAM" id="SSF54106">
    <property type="entry name" value="LysM domain"/>
    <property type="match status" value="1"/>
</dbReference>
<organism evidence="3">
    <name type="scientific">Drepanopeziza brunnea f. sp. 'multigermtubi'</name>
    <dbReference type="NCBI Taxonomy" id="698441"/>
    <lineage>
        <taxon>Eukaryota</taxon>
        <taxon>Fungi</taxon>
        <taxon>Dikarya</taxon>
        <taxon>Ascomycota</taxon>
        <taxon>Pezizomycotina</taxon>
        <taxon>Leotiomycetes</taxon>
        <taxon>Helotiales</taxon>
        <taxon>Drepanopezizaceae</taxon>
        <taxon>Drepanopeziza</taxon>
    </lineage>
</organism>
<proteinExistence type="evidence at transcript level"/>
<keyword evidence="1" id="KW-0732">Signal</keyword>
<dbReference type="Pfam" id="PF01476">
    <property type="entry name" value="LysM"/>
    <property type="match status" value="1"/>
</dbReference>
<reference evidence="3" key="1">
    <citation type="submission" date="2012-07" db="EMBL/GenBank/DDBJ databases">
        <title>The Marssonina brunnea LysM effectors prevent chitin-triggered plant immunity.</title>
        <authorList>
            <person name="Jiang C."/>
            <person name="Cheng Q."/>
            <person name="Cao Y."/>
            <person name="Zhu S."/>
            <person name="Tan B."/>
            <person name="Huang M."/>
            <person name="Wu R."/>
            <person name="Zhou Y."/>
            <person name="Zhang S."/>
            <person name="Xu L."/>
        </authorList>
    </citation>
    <scope>NUCLEOTIDE SEQUENCE</scope>
    <source>
        <strain evidence="3">M6</strain>
    </source>
</reference>
<feature type="signal peptide" evidence="1">
    <location>
        <begin position="1"/>
        <end position="19"/>
    </location>
</feature>
<name>J9XS61_9HELO</name>
<dbReference type="CDD" id="cd00118">
    <property type="entry name" value="LysM"/>
    <property type="match status" value="1"/>
</dbReference>
<dbReference type="InterPro" id="IPR036779">
    <property type="entry name" value="LysM_dom_sf"/>
</dbReference>
<dbReference type="InterPro" id="IPR018392">
    <property type="entry name" value="LysM"/>
</dbReference>
<gene>
    <name evidence="3" type="primary">LysM17</name>
</gene>
<evidence type="ECO:0000256" key="1">
    <source>
        <dbReference type="SAM" id="SignalP"/>
    </source>
</evidence>
<feature type="chain" id="PRO_5003828176" evidence="1">
    <location>
        <begin position="20"/>
        <end position="143"/>
    </location>
</feature>
<protein>
    <submittedName>
        <fullName evidence="3">LysM17p</fullName>
    </submittedName>
</protein>
<evidence type="ECO:0000313" key="3">
    <source>
        <dbReference type="EMBL" id="AFS30735.1"/>
    </source>
</evidence>
<feature type="domain" description="LysM" evidence="2">
    <location>
        <begin position="93"/>
        <end position="138"/>
    </location>
</feature>